<comment type="caution">
    <text evidence="2">The sequence shown here is derived from an EMBL/GenBank/DDBJ whole genome shotgun (WGS) entry which is preliminary data.</text>
</comment>
<protein>
    <submittedName>
        <fullName evidence="2">Uncharacterized protein</fullName>
    </submittedName>
</protein>
<feature type="region of interest" description="Disordered" evidence="1">
    <location>
        <begin position="84"/>
        <end position="108"/>
    </location>
</feature>
<evidence type="ECO:0000313" key="2">
    <source>
        <dbReference type="EMBL" id="MBI5129806.1"/>
    </source>
</evidence>
<reference evidence="2" key="1">
    <citation type="submission" date="2020-07" db="EMBL/GenBank/DDBJ databases">
        <title>Huge and variable diversity of episymbiotic CPR bacteria and DPANN archaea in groundwater ecosystems.</title>
        <authorList>
            <person name="He C.Y."/>
            <person name="Keren R."/>
            <person name="Whittaker M."/>
            <person name="Farag I.F."/>
            <person name="Doudna J."/>
            <person name="Cate J.H.D."/>
            <person name="Banfield J.F."/>
        </authorList>
    </citation>
    <scope>NUCLEOTIDE SEQUENCE</scope>
    <source>
        <strain evidence="2">NC_groundwater_1818_Pr3_B-0.1um_66_35</strain>
    </source>
</reference>
<accession>A0A933RW83</accession>
<dbReference type="Proteomes" id="UP000782519">
    <property type="component" value="Unassembled WGS sequence"/>
</dbReference>
<organism evidence="2 3">
    <name type="scientific">Rhodopseudomonas palustris</name>
    <dbReference type="NCBI Taxonomy" id="1076"/>
    <lineage>
        <taxon>Bacteria</taxon>
        <taxon>Pseudomonadati</taxon>
        <taxon>Pseudomonadota</taxon>
        <taxon>Alphaproteobacteria</taxon>
        <taxon>Hyphomicrobiales</taxon>
        <taxon>Nitrobacteraceae</taxon>
        <taxon>Rhodopseudomonas</taxon>
    </lineage>
</organism>
<sequence>MHATTIDSILGRGPLAGSLQHPAAVHDDPAQVLRDDALSTAEKRVILSSWASDANAVEQQPWLRAVPGSGRTVPLSSILAALRRLDDDPPPKGGAALRPGGFGRPADGESFEQVQPVGRRHHGLAHQSKHVRSRALPRLRRDHAARAGRAAAGRAALL</sequence>
<dbReference type="AlphaFoldDB" id="A0A933RW83"/>
<evidence type="ECO:0000313" key="3">
    <source>
        <dbReference type="Proteomes" id="UP000782519"/>
    </source>
</evidence>
<name>A0A933RW83_RHOPL</name>
<dbReference type="EMBL" id="JACRJB010000025">
    <property type="protein sequence ID" value="MBI5129806.1"/>
    <property type="molecule type" value="Genomic_DNA"/>
</dbReference>
<proteinExistence type="predicted"/>
<evidence type="ECO:0000256" key="1">
    <source>
        <dbReference type="SAM" id="MobiDB-lite"/>
    </source>
</evidence>
<gene>
    <name evidence="2" type="ORF">HZA66_10210</name>
</gene>